<reference evidence="4 5" key="1">
    <citation type="submission" date="2016-12" db="EMBL/GenBank/DDBJ databases">
        <authorList>
            <person name="Song W.-J."/>
            <person name="Kurnit D.M."/>
        </authorList>
    </citation>
    <scope>NUCLEOTIDE SEQUENCE [LARGE SCALE GENOMIC DNA]</scope>
    <source>
        <strain evidence="4 5">DSM 12503</strain>
    </source>
</reference>
<dbReference type="RefSeq" id="WP_073588497.1">
    <property type="nucleotide sequence ID" value="NZ_FRFD01000005.1"/>
</dbReference>
<evidence type="ECO:0000313" key="4">
    <source>
        <dbReference type="EMBL" id="SHO48338.1"/>
    </source>
</evidence>
<evidence type="ECO:0000259" key="3">
    <source>
        <dbReference type="PROSITE" id="PS50893"/>
    </source>
</evidence>
<dbReference type="InterPro" id="IPR027417">
    <property type="entry name" value="P-loop_NTPase"/>
</dbReference>
<evidence type="ECO:0000313" key="5">
    <source>
        <dbReference type="Proteomes" id="UP000184612"/>
    </source>
</evidence>
<feature type="domain" description="ABC transporter" evidence="3">
    <location>
        <begin position="5"/>
        <end position="203"/>
    </location>
</feature>
<organism evidence="4 5">
    <name type="scientific">Anaerocolumna xylanovorans DSM 12503</name>
    <dbReference type="NCBI Taxonomy" id="1121345"/>
    <lineage>
        <taxon>Bacteria</taxon>
        <taxon>Bacillati</taxon>
        <taxon>Bacillota</taxon>
        <taxon>Clostridia</taxon>
        <taxon>Lachnospirales</taxon>
        <taxon>Lachnospiraceae</taxon>
        <taxon>Anaerocolumna</taxon>
    </lineage>
</organism>
<dbReference type="GO" id="GO:0016887">
    <property type="term" value="F:ATP hydrolysis activity"/>
    <property type="evidence" value="ECO:0007669"/>
    <property type="project" value="InterPro"/>
</dbReference>
<sequence length="203" mass="23471">MNSEIIISNLCFKIKNKIIFHDLNIKLNNGIYVLQGKSGIGKTTLLNLISGLYGDYKGNIIIAGCNKLSYMFQDEMLFSNLTVKENLFIKYCAQNTDKSVFTTILEKLLYKYDLGDLTDEKIKYLSGGERQRLQLAVLSIDEPDIILLDEPFSKLDYETRNKTFNYILKEWSDKMVIIVSHDTISTDYNIKYLHMEEGKLHEL</sequence>
<proteinExistence type="predicted"/>
<dbReference type="InterPro" id="IPR003439">
    <property type="entry name" value="ABC_transporter-like_ATP-bd"/>
</dbReference>
<accession>A0A1M7Y744</accession>
<evidence type="ECO:0000256" key="1">
    <source>
        <dbReference type="ARBA" id="ARBA00022741"/>
    </source>
</evidence>
<dbReference type="PROSITE" id="PS00211">
    <property type="entry name" value="ABC_TRANSPORTER_1"/>
    <property type="match status" value="1"/>
</dbReference>
<dbReference type="STRING" id="1121345.SAMN02745217_01779"/>
<dbReference type="PANTHER" id="PTHR43038">
    <property type="entry name" value="ATP-BINDING CASSETTE, SUB-FAMILY H, MEMBER 1"/>
    <property type="match status" value="1"/>
</dbReference>
<dbReference type="PROSITE" id="PS50893">
    <property type="entry name" value="ABC_TRANSPORTER_2"/>
    <property type="match status" value="1"/>
</dbReference>
<dbReference type="InterPro" id="IPR003593">
    <property type="entry name" value="AAA+_ATPase"/>
</dbReference>
<dbReference type="EMBL" id="FRFD01000005">
    <property type="protein sequence ID" value="SHO48338.1"/>
    <property type="molecule type" value="Genomic_DNA"/>
</dbReference>
<dbReference type="OrthoDB" id="9801958at2"/>
<dbReference type="InterPro" id="IPR017871">
    <property type="entry name" value="ABC_transporter-like_CS"/>
</dbReference>
<dbReference type="Proteomes" id="UP000184612">
    <property type="component" value="Unassembled WGS sequence"/>
</dbReference>
<keyword evidence="2 4" id="KW-0067">ATP-binding</keyword>
<keyword evidence="5" id="KW-1185">Reference proteome</keyword>
<protein>
    <submittedName>
        <fullName evidence="4">Putative ABC transport system ATP-binding protein</fullName>
    </submittedName>
</protein>
<dbReference type="GO" id="GO:0005524">
    <property type="term" value="F:ATP binding"/>
    <property type="evidence" value="ECO:0007669"/>
    <property type="project" value="UniProtKB-KW"/>
</dbReference>
<dbReference type="Pfam" id="PF00005">
    <property type="entry name" value="ABC_tran"/>
    <property type="match status" value="1"/>
</dbReference>
<evidence type="ECO:0000256" key="2">
    <source>
        <dbReference type="ARBA" id="ARBA00022840"/>
    </source>
</evidence>
<keyword evidence="1" id="KW-0547">Nucleotide-binding</keyword>
<dbReference type="SMART" id="SM00382">
    <property type="entry name" value="AAA"/>
    <property type="match status" value="1"/>
</dbReference>
<dbReference type="Gene3D" id="3.40.50.300">
    <property type="entry name" value="P-loop containing nucleotide triphosphate hydrolases"/>
    <property type="match status" value="1"/>
</dbReference>
<dbReference type="AlphaFoldDB" id="A0A1M7Y744"/>
<dbReference type="PANTHER" id="PTHR43038:SF7">
    <property type="entry name" value="ABC TRANSPORT SYSTEM ATP-BINDING PROTEIN"/>
    <property type="match status" value="1"/>
</dbReference>
<dbReference type="SUPFAM" id="SSF52540">
    <property type="entry name" value="P-loop containing nucleoside triphosphate hydrolases"/>
    <property type="match status" value="1"/>
</dbReference>
<name>A0A1M7Y744_9FIRM</name>
<gene>
    <name evidence="4" type="ORF">SAMN02745217_01779</name>
</gene>